<dbReference type="Pfam" id="PF07147">
    <property type="entry name" value="PDCD9"/>
    <property type="match status" value="1"/>
</dbReference>
<evidence type="ECO:0000256" key="8">
    <source>
        <dbReference type="ARBA" id="ARBA00041617"/>
    </source>
</evidence>
<comment type="subcellular location">
    <subcellularLocation>
        <location evidence="1">Mitochondrion</location>
    </subcellularLocation>
</comment>
<evidence type="ECO:0000256" key="2">
    <source>
        <dbReference type="ARBA" id="ARBA00022946"/>
    </source>
</evidence>
<reference evidence="9" key="1">
    <citation type="journal article" date="2012" name="Insect Biochem. Mol. Biol.">
        <title>Transcriptome and full-length cDNA resources for the mountain pine beetle, Dendroctonus ponderosae Hopkins, a major insect pest of pine forests.</title>
        <authorList>
            <person name="Keeling C.I."/>
            <person name="Henderson H."/>
            <person name="Li M."/>
            <person name="Yuen M."/>
            <person name="Clark E.L."/>
            <person name="Fraser J.D."/>
            <person name="Huber D.P."/>
            <person name="Liao N.Y."/>
            <person name="Roderick Docking T."/>
            <person name="Birol I."/>
            <person name="Chan S.K."/>
            <person name="Taylor G.A."/>
            <person name="Palmquist D."/>
            <person name="Jones S.J."/>
            <person name="Bohlmann J."/>
        </authorList>
    </citation>
    <scope>NUCLEOTIDE SEQUENCE</scope>
    <source>
        <tissue evidence="9">Midgut and adhering fatbody of emerged adults of both sexes 1</tissue>
    </source>
</reference>
<evidence type="ECO:0000256" key="3">
    <source>
        <dbReference type="ARBA" id="ARBA00022980"/>
    </source>
</evidence>
<accession>J3JXX0</accession>
<dbReference type="InterPro" id="IPR052482">
    <property type="entry name" value="mtLSU_mL37"/>
</dbReference>
<name>J3JXX0_DENPD</name>
<dbReference type="GO" id="GO:1990904">
    <property type="term" value="C:ribonucleoprotein complex"/>
    <property type="evidence" value="ECO:0007669"/>
    <property type="project" value="UniProtKB-KW"/>
</dbReference>
<evidence type="ECO:0000256" key="7">
    <source>
        <dbReference type="ARBA" id="ARBA00039442"/>
    </source>
</evidence>
<dbReference type="InterPro" id="IPR010793">
    <property type="entry name" value="Ribosomal_mL37/mL65"/>
</dbReference>
<evidence type="ECO:0000313" key="9">
    <source>
        <dbReference type="EMBL" id="AEE63053.1"/>
    </source>
</evidence>
<proteinExistence type="evidence at transcript level"/>
<keyword evidence="5" id="KW-0687">Ribonucleoprotein</keyword>
<protein>
    <recommendedName>
        <fullName evidence="7">Large ribosomal subunit protein mL37</fullName>
    </recommendedName>
    <alternativeName>
        <fullName evidence="8">39S ribosomal protein L37, mitochondrial</fullName>
    </alternativeName>
</protein>
<evidence type="ECO:0000256" key="4">
    <source>
        <dbReference type="ARBA" id="ARBA00023128"/>
    </source>
</evidence>
<dbReference type="OrthoDB" id="5835618at2759"/>
<sequence length="405" mass="46802">MRPTPTLFKQNIGWHFRKLWHIKGNRKVLDIGSEKILKKQGIATEDPNEFIKDFVVTKPERVEIVGIRGPRKTTIDNWHERPLLTYGHANVLLQGLTQAKVLTNTVEVVQGLPENYSIEDISRQVNKRLKDVILASCVLDAEQKLLPHIKDRNRPAYVFPRAYGITQQRVFKLLISRLLHLIETTSTPELVRQRHLADNLLFSYPFERNGDLIQFQQLGDLVMLAEKPLAPITRQSLNEFQLPDLFPVSPTVTLQPTNKYVLRNVYPVNKTSRKYHPHTLFINYNKETVKNLFEEEVTQEQICGRTLLKAFTAAAAYAKEQFGDEVKDLPTPVTLQAIQTDGSEFYFGVLQLNTLDLSSTETRNIWYQSPVLRLFEKCAYELGRPVLHDYNRAVVNHILAFYKRN</sequence>
<evidence type="ECO:0000256" key="6">
    <source>
        <dbReference type="ARBA" id="ARBA00037985"/>
    </source>
</evidence>
<keyword evidence="2" id="KW-0809">Transit peptide</keyword>
<evidence type="ECO:0000256" key="5">
    <source>
        <dbReference type="ARBA" id="ARBA00023274"/>
    </source>
</evidence>
<dbReference type="HOGENOM" id="CLU_037022_0_0_1"/>
<comment type="similarity">
    <text evidence="6">Belongs to the mitochondrion-specific ribosomal protein mL37 family.</text>
</comment>
<dbReference type="GO" id="GO:0006412">
    <property type="term" value="P:translation"/>
    <property type="evidence" value="ECO:0007669"/>
    <property type="project" value="InterPro"/>
</dbReference>
<dbReference type="GO" id="GO:0005739">
    <property type="term" value="C:mitochondrion"/>
    <property type="evidence" value="ECO:0007669"/>
    <property type="project" value="UniProtKB-SubCell"/>
</dbReference>
<dbReference type="GO" id="GO:0005840">
    <property type="term" value="C:ribosome"/>
    <property type="evidence" value="ECO:0007669"/>
    <property type="project" value="UniProtKB-KW"/>
</dbReference>
<dbReference type="PANTHER" id="PTHR15889:SF2">
    <property type="entry name" value="LARGE RIBOSOMAL SUBUNIT PROTEIN ML37"/>
    <property type="match status" value="1"/>
</dbReference>
<evidence type="ECO:0000256" key="1">
    <source>
        <dbReference type="ARBA" id="ARBA00004173"/>
    </source>
</evidence>
<dbReference type="AlphaFoldDB" id="J3JXX0"/>
<dbReference type="PANTHER" id="PTHR15889">
    <property type="entry name" value="MITOCHONDRIAL RIBOSOMAL PROTEIN L37"/>
    <property type="match status" value="1"/>
</dbReference>
<dbReference type="EMBL" id="BT128092">
    <property type="protein sequence ID" value="AEE63053.1"/>
    <property type="molecule type" value="mRNA"/>
</dbReference>
<dbReference type="GO" id="GO:0003735">
    <property type="term" value="F:structural constituent of ribosome"/>
    <property type="evidence" value="ECO:0007669"/>
    <property type="project" value="InterPro"/>
</dbReference>
<keyword evidence="3" id="KW-0689">Ribosomal protein</keyword>
<organism evidence="9">
    <name type="scientific">Dendroctonus ponderosae</name>
    <name type="common">Mountain pine beetle</name>
    <dbReference type="NCBI Taxonomy" id="77166"/>
    <lineage>
        <taxon>Eukaryota</taxon>
        <taxon>Metazoa</taxon>
        <taxon>Ecdysozoa</taxon>
        <taxon>Arthropoda</taxon>
        <taxon>Hexapoda</taxon>
        <taxon>Insecta</taxon>
        <taxon>Pterygota</taxon>
        <taxon>Neoptera</taxon>
        <taxon>Endopterygota</taxon>
        <taxon>Coleoptera</taxon>
        <taxon>Polyphaga</taxon>
        <taxon>Cucujiformia</taxon>
        <taxon>Curculionidae</taxon>
        <taxon>Scolytinae</taxon>
        <taxon>Dendroctonus</taxon>
    </lineage>
</organism>
<keyword evidence="4" id="KW-0496">Mitochondrion</keyword>